<evidence type="ECO:0000313" key="2">
    <source>
        <dbReference type="EMBL" id="TCO12891.1"/>
    </source>
</evidence>
<reference evidence="2 3" key="1">
    <citation type="journal article" date="2015" name="Stand. Genomic Sci.">
        <title>Genomic Encyclopedia of Bacterial and Archaeal Type Strains, Phase III: the genomes of soil and plant-associated and newly described type strains.</title>
        <authorList>
            <person name="Whitman W.B."/>
            <person name="Woyke T."/>
            <person name="Klenk H.P."/>
            <person name="Zhou Y."/>
            <person name="Lilburn T.G."/>
            <person name="Beck B.J."/>
            <person name="De Vos P."/>
            <person name="Vandamme P."/>
            <person name="Eisen J.A."/>
            <person name="Garrity G."/>
            <person name="Hugenholtz P."/>
            <person name="Kyrpides N.C."/>
        </authorList>
    </citation>
    <scope>NUCLEOTIDE SEQUENCE [LARGE SCALE GENOMIC DNA]</scope>
    <source>
        <strain evidence="2 3">VKM Ac-2538</strain>
    </source>
</reference>
<accession>A0ABY2BAE5</accession>
<protein>
    <submittedName>
        <fullName evidence="2">Uncharacterized protein</fullName>
    </submittedName>
</protein>
<name>A0ABY2BAE5_9ACTN</name>
<evidence type="ECO:0000256" key="1">
    <source>
        <dbReference type="SAM" id="MobiDB-lite"/>
    </source>
</evidence>
<gene>
    <name evidence="2" type="ORF">EV644_12415</name>
</gene>
<feature type="region of interest" description="Disordered" evidence="1">
    <location>
        <begin position="120"/>
        <end position="145"/>
    </location>
</feature>
<organism evidence="2 3">
    <name type="scientific">Kribbella orskensis</name>
    <dbReference type="NCBI Taxonomy" id="2512216"/>
    <lineage>
        <taxon>Bacteria</taxon>
        <taxon>Bacillati</taxon>
        <taxon>Actinomycetota</taxon>
        <taxon>Actinomycetes</taxon>
        <taxon>Propionibacteriales</taxon>
        <taxon>Kribbellaceae</taxon>
        <taxon>Kribbella</taxon>
    </lineage>
</organism>
<dbReference type="Proteomes" id="UP000295818">
    <property type="component" value="Unassembled WGS sequence"/>
</dbReference>
<sequence length="476" mass="51074">MNVVHETSAGTHSCGHEDLPVNPAHALRVSYGMLLGVEDFRTLMGNPRGKQMLHNGWLHGQGVVRGYDVTTVGNELRVMPGMAVDGRGRELLMDGPMCLNLHEWYVTWAEKGEDVANTLWKPPSGTQAAAAGTSATASGQQSSSTGCDGGTEQDFCLVAVFDTCTTNPAPTLADPCDLSRKRTEDSLIVETVRLELRDGACKLPCELPTYHRVRVLLGLDAVGKDDAPGMEAARERKSVGQYPLDARPAALLLAFQKLASLDAVDLQKAVDSADQFPSSEEDAAVPLAQIKLKVIGTGSTATIQAAISVSRRCTLIPTSTIQDLLCALAPGLIGDDPHDDRASGPRVVRDSLKWQENNMQLTFRVTSELEPSSLDMRYQPVRVSSLSKHGWVVEDIGTIDYGKADPEYVTVRMNREPRYDVVRVLICGTGPTPIAGSDALATPLAGFDDGRPVGVEGRDAVWTQNVASTRSAATGQ</sequence>
<feature type="compositionally biased region" description="Low complexity" evidence="1">
    <location>
        <begin position="124"/>
        <end position="145"/>
    </location>
</feature>
<comment type="caution">
    <text evidence="2">The sequence shown here is derived from an EMBL/GenBank/DDBJ whole genome shotgun (WGS) entry which is preliminary data.</text>
</comment>
<dbReference type="EMBL" id="SLWM01000024">
    <property type="protein sequence ID" value="TCO12891.1"/>
    <property type="molecule type" value="Genomic_DNA"/>
</dbReference>
<evidence type="ECO:0000313" key="3">
    <source>
        <dbReference type="Proteomes" id="UP000295818"/>
    </source>
</evidence>
<proteinExistence type="predicted"/>
<keyword evidence="3" id="KW-1185">Reference proteome</keyword>